<dbReference type="AlphaFoldDB" id="A0A8X6QWG7"/>
<protein>
    <submittedName>
        <fullName evidence="1">Uncharacterized protein</fullName>
    </submittedName>
</protein>
<name>A0A8X6QWG7_NEPPI</name>
<accession>A0A8X6QWG7</accession>
<keyword evidence="2" id="KW-1185">Reference proteome</keyword>
<evidence type="ECO:0000313" key="2">
    <source>
        <dbReference type="Proteomes" id="UP000887013"/>
    </source>
</evidence>
<organism evidence="1 2">
    <name type="scientific">Nephila pilipes</name>
    <name type="common">Giant wood spider</name>
    <name type="synonym">Nephila maculata</name>
    <dbReference type="NCBI Taxonomy" id="299642"/>
    <lineage>
        <taxon>Eukaryota</taxon>
        <taxon>Metazoa</taxon>
        <taxon>Ecdysozoa</taxon>
        <taxon>Arthropoda</taxon>
        <taxon>Chelicerata</taxon>
        <taxon>Arachnida</taxon>
        <taxon>Araneae</taxon>
        <taxon>Araneomorphae</taxon>
        <taxon>Entelegynae</taxon>
        <taxon>Araneoidea</taxon>
        <taxon>Nephilidae</taxon>
        <taxon>Nephila</taxon>
    </lineage>
</organism>
<dbReference type="EMBL" id="BMAW01085469">
    <property type="protein sequence ID" value="GFU43078.1"/>
    <property type="molecule type" value="Genomic_DNA"/>
</dbReference>
<comment type="caution">
    <text evidence="1">The sequence shown here is derived from an EMBL/GenBank/DDBJ whole genome shotgun (WGS) entry which is preliminary data.</text>
</comment>
<gene>
    <name evidence="1" type="ORF">NPIL_697271</name>
</gene>
<evidence type="ECO:0000313" key="1">
    <source>
        <dbReference type="EMBL" id="GFU43078.1"/>
    </source>
</evidence>
<proteinExistence type="predicted"/>
<reference evidence="1" key="1">
    <citation type="submission" date="2020-08" db="EMBL/GenBank/DDBJ databases">
        <title>Multicomponent nature underlies the extraordinary mechanical properties of spider dragline silk.</title>
        <authorList>
            <person name="Kono N."/>
            <person name="Nakamura H."/>
            <person name="Mori M."/>
            <person name="Yoshida Y."/>
            <person name="Ohtoshi R."/>
            <person name="Malay A.D."/>
            <person name="Moran D.A.P."/>
            <person name="Tomita M."/>
            <person name="Numata K."/>
            <person name="Arakawa K."/>
        </authorList>
    </citation>
    <scope>NUCLEOTIDE SEQUENCE</scope>
</reference>
<dbReference type="Proteomes" id="UP000887013">
    <property type="component" value="Unassembled WGS sequence"/>
</dbReference>
<sequence length="92" mass="10680">MRNQTTSHAIEGKENSNSEECWRGLHGIWTIFVVPCVSQALSLSSFFCEKHLFPDTSFHHDRKTERFSWESLSKGCMIQSDQSEVIMYTHLL</sequence>